<evidence type="ECO:0000256" key="7">
    <source>
        <dbReference type="PROSITE-ProRule" id="PRU00042"/>
    </source>
</evidence>
<accession>T1JDV0</accession>
<keyword evidence="5" id="KW-0862">Zinc</keyword>
<reference evidence="9" key="2">
    <citation type="submission" date="2015-02" db="UniProtKB">
        <authorList>
            <consortium name="EnsemblMetazoa"/>
        </authorList>
    </citation>
    <scope>IDENTIFICATION</scope>
</reference>
<dbReference type="PANTHER" id="PTHR19818:SF139">
    <property type="entry name" value="PAIR-RULE PROTEIN ODD-PAIRED"/>
    <property type="match status" value="1"/>
</dbReference>
<dbReference type="HOGENOM" id="CLU_1181516_0_0_1"/>
<keyword evidence="4 7" id="KW-0863">Zinc-finger</keyword>
<evidence type="ECO:0000313" key="10">
    <source>
        <dbReference type="Proteomes" id="UP000014500"/>
    </source>
</evidence>
<dbReference type="Pfam" id="PF13894">
    <property type="entry name" value="zf-C2H2_4"/>
    <property type="match status" value="1"/>
</dbReference>
<evidence type="ECO:0000256" key="4">
    <source>
        <dbReference type="ARBA" id="ARBA00022771"/>
    </source>
</evidence>
<keyword evidence="10" id="KW-1185">Reference proteome</keyword>
<evidence type="ECO:0000256" key="5">
    <source>
        <dbReference type="ARBA" id="ARBA00022833"/>
    </source>
</evidence>
<comment type="subcellular location">
    <subcellularLocation>
        <location evidence="1">Nucleus</location>
    </subcellularLocation>
</comment>
<dbReference type="FunFam" id="3.30.160.60:FF:001102">
    <property type="entry name" value="Transcription factor IIIA"/>
    <property type="match status" value="1"/>
</dbReference>
<feature type="domain" description="C2H2-type" evidence="8">
    <location>
        <begin position="63"/>
        <end position="93"/>
    </location>
</feature>
<sequence>MLILVSFFQCSHCGKQFHKLQQLKIHEYDHTGIKPFTCSIEGCGKSFLKPCRLTSHEKTHKGYTCDVENCGLTFTTWTSLSKHKTNSHPKKFECKICSRTFLRKNNLKSHSATHNKERECFNCPYENCPRYYYFVKNLEQHIRNYHEDKKISCPNPICVQKFCNKFKLENHLRLKICAKKKVKRPKRRKPSLARKLLGLGADEGIVSSDGSDAESTGKLDKCEVNDGVQVQRSLA</sequence>
<feature type="domain" description="C2H2-type" evidence="8">
    <location>
        <begin position="36"/>
        <end position="62"/>
    </location>
</feature>
<dbReference type="InterPro" id="IPR054599">
    <property type="entry name" value="TFIIIA_Zfn-C2H2"/>
</dbReference>
<dbReference type="Gene3D" id="3.30.160.60">
    <property type="entry name" value="Classic Zinc Finger"/>
    <property type="match status" value="3"/>
</dbReference>
<proteinExistence type="predicted"/>
<dbReference type="Pfam" id="PF22110">
    <property type="entry name" value="TFIIIA_zf-C2H2"/>
    <property type="match status" value="1"/>
</dbReference>
<dbReference type="GO" id="GO:0000981">
    <property type="term" value="F:DNA-binding transcription factor activity, RNA polymerase II-specific"/>
    <property type="evidence" value="ECO:0007669"/>
    <property type="project" value="TreeGrafter"/>
</dbReference>
<dbReference type="EMBL" id="JH432114">
    <property type="status" value="NOT_ANNOTATED_CDS"/>
    <property type="molecule type" value="Genomic_DNA"/>
</dbReference>
<name>T1JDV0_STRMM</name>
<protein>
    <recommendedName>
        <fullName evidence="8">C2H2-type domain-containing protein</fullName>
    </recommendedName>
</protein>
<dbReference type="PANTHER" id="PTHR19818">
    <property type="entry name" value="ZINC FINGER PROTEIN ZIC AND GLI"/>
    <property type="match status" value="1"/>
</dbReference>
<dbReference type="OMA" id="GEHERIH"/>
<dbReference type="InterPro" id="IPR050329">
    <property type="entry name" value="GLI_C2H2-zinc-finger"/>
</dbReference>
<feature type="domain" description="C2H2-type" evidence="8">
    <location>
        <begin position="121"/>
        <end position="151"/>
    </location>
</feature>
<reference evidence="10" key="1">
    <citation type="submission" date="2011-05" db="EMBL/GenBank/DDBJ databases">
        <authorList>
            <person name="Richards S.R."/>
            <person name="Qu J."/>
            <person name="Jiang H."/>
            <person name="Jhangiani S.N."/>
            <person name="Agravi P."/>
            <person name="Goodspeed R."/>
            <person name="Gross S."/>
            <person name="Mandapat C."/>
            <person name="Jackson L."/>
            <person name="Mathew T."/>
            <person name="Pu L."/>
            <person name="Thornton R."/>
            <person name="Saada N."/>
            <person name="Wilczek-Boney K.B."/>
            <person name="Lee S."/>
            <person name="Kovar C."/>
            <person name="Wu Y."/>
            <person name="Scherer S.E."/>
            <person name="Worley K.C."/>
            <person name="Muzny D.M."/>
            <person name="Gibbs R."/>
        </authorList>
    </citation>
    <scope>NUCLEOTIDE SEQUENCE</scope>
    <source>
        <strain evidence="10">Brora</strain>
    </source>
</reference>
<dbReference type="PhylomeDB" id="T1JDV0"/>
<evidence type="ECO:0000256" key="3">
    <source>
        <dbReference type="ARBA" id="ARBA00022737"/>
    </source>
</evidence>
<dbReference type="Proteomes" id="UP000014500">
    <property type="component" value="Unassembled WGS sequence"/>
</dbReference>
<dbReference type="STRING" id="126957.T1JDV0"/>
<dbReference type="InterPro" id="IPR036236">
    <property type="entry name" value="Znf_C2H2_sf"/>
</dbReference>
<dbReference type="GO" id="GO:0008270">
    <property type="term" value="F:zinc ion binding"/>
    <property type="evidence" value="ECO:0007669"/>
    <property type="project" value="UniProtKB-KW"/>
</dbReference>
<organism evidence="9 10">
    <name type="scientific">Strigamia maritima</name>
    <name type="common">European centipede</name>
    <name type="synonym">Geophilus maritimus</name>
    <dbReference type="NCBI Taxonomy" id="126957"/>
    <lineage>
        <taxon>Eukaryota</taxon>
        <taxon>Metazoa</taxon>
        <taxon>Ecdysozoa</taxon>
        <taxon>Arthropoda</taxon>
        <taxon>Myriapoda</taxon>
        <taxon>Chilopoda</taxon>
        <taxon>Pleurostigmophora</taxon>
        <taxon>Geophilomorpha</taxon>
        <taxon>Linotaeniidae</taxon>
        <taxon>Strigamia</taxon>
    </lineage>
</organism>
<dbReference type="SUPFAM" id="SSF57667">
    <property type="entry name" value="beta-beta-alpha zinc fingers"/>
    <property type="match status" value="3"/>
</dbReference>
<dbReference type="GO" id="GO:0045944">
    <property type="term" value="P:positive regulation of transcription by RNA polymerase II"/>
    <property type="evidence" value="ECO:0007669"/>
    <property type="project" value="UniProtKB-ARBA"/>
</dbReference>
<feature type="domain" description="C2H2-type" evidence="8">
    <location>
        <begin position="92"/>
        <end position="119"/>
    </location>
</feature>
<dbReference type="InterPro" id="IPR013087">
    <property type="entry name" value="Znf_C2H2_type"/>
</dbReference>
<keyword evidence="6" id="KW-0539">Nucleus</keyword>
<evidence type="ECO:0000259" key="8">
    <source>
        <dbReference type="PROSITE" id="PS50157"/>
    </source>
</evidence>
<dbReference type="AlphaFoldDB" id="T1JDV0"/>
<dbReference type="PROSITE" id="PS00028">
    <property type="entry name" value="ZINC_FINGER_C2H2_1"/>
    <property type="match status" value="5"/>
</dbReference>
<dbReference type="eggNOG" id="KOG1721">
    <property type="taxonomic scope" value="Eukaryota"/>
</dbReference>
<evidence type="ECO:0000313" key="9">
    <source>
        <dbReference type="EnsemblMetazoa" id="SMAR011985-PA"/>
    </source>
</evidence>
<dbReference type="EnsemblMetazoa" id="SMAR011985-RA">
    <property type="protein sequence ID" value="SMAR011985-PA"/>
    <property type="gene ID" value="SMAR011985"/>
</dbReference>
<dbReference type="GO" id="GO:0005634">
    <property type="term" value="C:nucleus"/>
    <property type="evidence" value="ECO:0007669"/>
    <property type="project" value="UniProtKB-SubCell"/>
</dbReference>
<keyword evidence="2" id="KW-0479">Metal-binding</keyword>
<evidence type="ECO:0000256" key="2">
    <source>
        <dbReference type="ARBA" id="ARBA00022723"/>
    </source>
</evidence>
<feature type="domain" description="C2H2-type" evidence="8">
    <location>
        <begin position="8"/>
        <end position="35"/>
    </location>
</feature>
<dbReference type="PROSITE" id="PS50157">
    <property type="entry name" value="ZINC_FINGER_C2H2_2"/>
    <property type="match status" value="5"/>
</dbReference>
<dbReference type="SMART" id="SM00355">
    <property type="entry name" value="ZnF_C2H2"/>
    <property type="match status" value="6"/>
</dbReference>
<dbReference type="GO" id="GO:0000978">
    <property type="term" value="F:RNA polymerase II cis-regulatory region sequence-specific DNA binding"/>
    <property type="evidence" value="ECO:0007669"/>
    <property type="project" value="TreeGrafter"/>
</dbReference>
<evidence type="ECO:0000256" key="6">
    <source>
        <dbReference type="ARBA" id="ARBA00023242"/>
    </source>
</evidence>
<keyword evidence="3" id="KW-0677">Repeat</keyword>
<evidence type="ECO:0000256" key="1">
    <source>
        <dbReference type="ARBA" id="ARBA00004123"/>
    </source>
</evidence>